<evidence type="ECO:0000256" key="1">
    <source>
        <dbReference type="SAM" id="MobiDB-lite"/>
    </source>
</evidence>
<comment type="caution">
    <text evidence="2">The sequence shown here is derived from an EMBL/GenBank/DDBJ whole genome shotgun (WGS) entry which is preliminary data.</text>
</comment>
<organism evidence="2 3">
    <name type="scientific">Psophocarpus tetragonolobus</name>
    <name type="common">Winged bean</name>
    <name type="synonym">Dolichos tetragonolobus</name>
    <dbReference type="NCBI Taxonomy" id="3891"/>
    <lineage>
        <taxon>Eukaryota</taxon>
        <taxon>Viridiplantae</taxon>
        <taxon>Streptophyta</taxon>
        <taxon>Embryophyta</taxon>
        <taxon>Tracheophyta</taxon>
        <taxon>Spermatophyta</taxon>
        <taxon>Magnoliopsida</taxon>
        <taxon>eudicotyledons</taxon>
        <taxon>Gunneridae</taxon>
        <taxon>Pentapetalae</taxon>
        <taxon>rosids</taxon>
        <taxon>fabids</taxon>
        <taxon>Fabales</taxon>
        <taxon>Fabaceae</taxon>
        <taxon>Papilionoideae</taxon>
        <taxon>50 kb inversion clade</taxon>
        <taxon>NPAAA clade</taxon>
        <taxon>indigoferoid/millettioid clade</taxon>
        <taxon>Phaseoleae</taxon>
        <taxon>Psophocarpus</taxon>
    </lineage>
</organism>
<feature type="compositionally biased region" description="Polar residues" evidence="1">
    <location>
        <begin position="1"/>
        <end position="10"/>
    </location>
</feature>
<feature type="region of interest" description="Disordered" evidence="1">
    <location>
        <begin position="1"/>
        <end position="32"/>
    </location>
</feature>
<evidence type="ECO:0000313" key="3">
    <source>
        <dbReference type="Proteomes" id="UP001386955"/>
    </source>
</evidence>
<dbReference type="AlphaFoldDB" id="A0AAN9XJ24"/>
<evidence type="ECO:0000313" key="2">
    <source>
        <dbReference type="EMBL" id="KAK7394184.1"/>
    </source>
</evidence>
<keyword evidence="3" id="KW-1185">Reference proteome</keyword>
<name>A0AAN9XJ24_PSOTE</name>
<sequence length="292" mass="32124">MKPQKSNVTKNEGDDKFNGTMGNNQQKSSTDESKCCTNLALEVTSTSYHALQKSVQKQPIAGVGDPLHESRDNSHDLMDRGQNVNVNVDERQLPKPTHGGQHMNWAISPLSSNSTTVSLVTLKDVRVSKSLQVDIQLKGVVPPCHDQSPSAQADSTFGEKCQFSLAFGDRCHNLNIEGATRGPLRQPSSFSLGTPSTTNYLSKKMFSPAKDQIQISSNLNDDCIRNQNCITLLKHSKKKTPQILEIGKTLGVTIKKSEIVTLQRLEQLQTHDLNEIREVAEAHKRGVEEGAL</sequence>
<proteinExistence type="predicted"/>
<accession>A0AAN9XJ24</accession>
<dbReference type="Proteomes" id="UP001386955">
    <property type="component" value="Unassembled WGS sequence"/>
</dbReference>
<gene>
    <name evidence="2" type="ORF">VNO78_14705</name>
</gene>
<protein>
    <submittedName>
        <fullName evidence="2">Uncharacterized protein</fullName>
    </submittedName>
</protein>
<dbReference type="EMBL" id="JAYMYS010000004">
    <property type="protein sequence ID" value="KAK7394184.1"/>
    <property type="molecule type" value="Genomic_DNA"/>
</dbReference>
<reference evidence="2 3" key="1">
    <citation type="submission" date="2024-01" db="EMBL/GenBank/DDBJ databases">
        <title>The genomes of 5 underutilized Papilionoideae crops provide insights into root nodulation and disease resistanc.</title>
        <authorList>
            <person name="Jiang F."/>
        </authorList>
    </citation>
    <scope>NUCLEOTIDE SEQUENCE [LARGE SCALE GENOMIC DNA]</scope>
    <source>
        <strain evidence="2">DUOXIRENSHENG_FW03</strain>
        <tissue evidence="2">Leaves</tissue>
    </source>
</reference>